<keyword evidence="1 3" id="KW-0560">Oxidoreductase</keyword>
<dbReference type="InterPro" id="IPR049315">
    <property type="entry name" value="GDC-P_N"/>
</dbReference>
<evidence type="ECO:0000313" key="3">
    <source>
        <dbReference type="EMBL" id="HEW64418.1"/>
    </source>
</evidence>
<dbReference type="AlphaFoldDB" id="A0A2J6N485"/>
<evidence type="ECO:0000313" key="5">
    <source>
        <dbReference type="Proteomes" id="UP000237153"/>
    </source>
</evidence>
<dbReference type="InterPro" id="IPR023010">
    <property type="entry name" value="GcvPA"/>
</dbReference>
<sequence length="452" mass="50466">MKYHPWIPNDNEELLNIMLKTIGINNWDELFTSIPEEIKLKKKLKIGAERPLNTIELEKHMKEVVRAQNIVDLERVFSGGPVAPHFVPQVTTYLINRGEFLTAYTPYQAEISQGLLKALYEYQSLMAILYDIEIVNAGMYDGGTALAEASLLSIRIKKNKKIAISSTLFEEYKSVIKTYLYGQNATLIEYDFDKDTGEITGETIEKIKNEKPSGVIIDYPSNFGPIRKSTKELIEEVHKYGSLAITFSDPSSLPILTPPGELGSDIIVGEGQSLGLPMSGGGSLLGILGIKNDKELLRNLPGRLIGETVDADGKKGYMMILQTREQHIRREKATSNITTATTLNAIAVAINVLLYGEKGLKTRAEKILENTKMLKQALEKNGIEASYKKALHFKNISYKIDDPFAEGREIIEKYKIIPFTPYQNYAISSATEVHNNEDISLFSEAIGGVLRK</sequence>
<protein>
    <submittedName>
        <fullName evidence="3 4">Aminomethyl-transferring glycine dehydrogenase</fullName>
        <ecNumber evidence="3">1.4.4.2</ecNumber>
    </submittedName>
</protein>
<dbReference type="InterPro" id="IPR015422">
    <property type="entry name" value="PyrdxlP-dep_Trfase_small"/>
</dbReference>
<dbReference type="InterPro" id="IPR015424">
    <property type="entry name" value="PyrdxlP-dep_Trfase"/>
</dbReference>
<dbReference type="EMBL" id="PNIM01000001">
    <property type="protein sequence ID" value="PMB76130.1"/>
    <property type="molecule type" value="Genomic_DNA"/>
</dbReference>
<feature type="domain" description="Glycine cleavage system P-protein N-terminal" evidence="2">
    <location>
        <begin position="7"/>
        <end position="413"/>
    </location>
</feature>
<dbReference type="RefSeq" id="WP_272985743.1">
    <property type="nucleotide sequence ID" value="NZ_DSFH01000062.1"/>
</dbReference>
<dbReference type="PANTHER" id="PTHR42806:SF1">
    <property type="entry name" value="GLYCINE DEHYDROGENASE (DECARBOXYLATING)"/>
    <property type="match status" value="1"/>
</dbReference>
<dbReference type="InterPro" id="IPR015421">
    <property type="entry name" value="PyrdxlP-dep_Trfase_major"/>
</dbReference>
<evidence type="ECO:0000256" key="1">
    <source>
        <dbReference type="ARBA" id="ARBA00023002"/>
    </source>
</evidence>
<reference evidence="4 5" key="1">
    <citation type="submission" date="2018-01" db="EMBL/GenBank/DDBJ databases">
        <title>Metagenomic assembled genomes from two thermal pools in the Uzon Caldera, Kamchatka, Russia.</title>
        <authorList>
            <person name="Wilkins L."/>
            <person name="Ettinger C."/>
        </authorList>
    </citation>
    <scope>NUCLEOTIDE SEQUENCE [LARGE SCALE GENOMIC DNA]</scope>
    <source>
        <strain evidence="4">ZAV-06</strain>
    </source>
</reference>
<proteinExistence type="predicted"/>
<dbReference type="EC" id="1.4.4.2" evidence="3"/>
<reference evidence="3" key="2">
    <citation type="journal article" date="2020" name="mSystems">
        <title>Genome- and Community-Level Interaction Insights into Carbon Utilization and Element Cycling Functions of Hydrothermarchaeota in Hydrothermal Sediment.</title>
        <authorList>
            <person name="Zhou Z."/>
            <person name="Liu Y."/>
            <person name="Xu W."/>
            <person name="Pan J."/>
            <person name="Luo Z.H."/>
            <person name="Li M."/>
        </authorList>
    </citation>
    <scope>NUCLEOTIDE SEQUENCE [LARGE SCALE GENOMIC DNA]</scope>
    <source>
        <strain evidence="3">SpSt-1261</strain>
    </source>
</reference>
<dbReference type="Gene3D" id="3.90.1150.10">
    <property type="entry name" value="Aspartate Aminotransferase, domain 1"/>
    <property type="match status" value="1"/>
</dbReference>
<dbReference type="Proteomes" id="UP000237153">
    <property type="component" value="Unassembled WGS sequence"/>
</dbReference>
<dbReference type="Pfam" id="PF02347">
    <property type="entry name" value="GDC-P"/>
    <property type="match status" value="1"/>
</dbReference>
<dbReference type="GO" id="GO:0004375">
    <property type="term" value="F:glycine dehydrogenase (decarboxylating) activity"/>
    <property type="evidence" value="ECO:0007669"/>
    <property type="project" value="UniProtKB-EC"/>
</dbReference>
<dbReference type="NCBIfam" id="NF001696">
    <property type="entry name" value="PRK00451.1"/>
    <property type="match status" value="1"/>
</dbReference>
<dbReference type="EMBL" id="DSFH01000062">
    <property type="protein sequence ID" value="HEW64418.1"/>
    <property type="molecule type" value="Genomic_DNA"/>
</dbReference>
<dbReference type="SUPFAM" id="SSF53383">
    <property type="entry name" value="PLP-dependent transferases"/>
    <property type="match status" value="1"/>
</dbReference>
<name>A0A2J6N485_9CREN</name>
<dbReference type="Gene3D" id="3.40.640.10">
    <property type="entry name" value="Type I PLP-dependent aspartate aminotransferase-like (Major domain)"/>
    <property type="match status" value="1"/>
</dbReference>
<comment type="caution">
    <text evidence="4">The sequence shown here is derived from an EMBL/GenBank/DDBJ whole genome shotgun (WGS) entry which is preliminary data.</text>
</comment>
<organism evidence="4 5">
    <name type="scientific">Fervidicoccus fontis</name>
    <dbReference type="NCBI Taxonomy" id="683846"/>
    <lineage>
        <taxon>Archaea</taxon>
        <taxon>Thermoproteota</taxon>
        <taxon>Thermoprotei</taxon>
        <taxon>Fervidicoccales</taxon>
        <taxon>Fervidicoccaceae</taxon>
        <taxon>Fervidicoccus</taxon>
    </lineage>
</organism>
<gene>
    <name evidence="4" type="ORF">C0188_00455</name>
    <name evidence="3" type="ORF">ENO39_05130</name>
</gene>
<evidence type="ECO:0000313" key="4">
    <source>
        <dbReference type="EMBL" id="PMB76130.1"/>
    </source>
</evidence>
<dbReference type="GO" id="GO:0009116">
    <property type="term" value="P:nucleoside metabolic process"/>
    <property type="evidence" value="ECO:0007669"/>
    <property type="project" value="InterPro"/>
</dbReference>
<dbReference type="PANTHER" id="PTHR42806">
    <property type="entry name" value="GLYCINE CLEAVAGE SYSTEM P-PROTEIN"/>
    <property type="match status" value="1"/>
</dbReference>
<accession>A0A2J6N485</accession>
<dbReference type="Proteomes" id="UP000886076">
    <property type="component" value="Unassembled WGS sequence"/>
</dbReference>
<evidence type="ECO:0000259" key="2">
    <source>
        <dbReference type="Pfam" id="PF02347"/>
    </source>
</evidence>